<evidence type="ECO:0000256" key="2">
    <source>
        <dbReference type="ARBA" id="ARBA00023004"/>
    </source>
</evidence>
<gene>
    <name evidence="5" type="ORF">DBT_1900</name>
</gene>
<evidence type="ECO:0000259" key="4">
    <source>
        <dbReference type="PROSITE" id="PS51379"/>
    </source>
</evidence>
<dbReference type="InterPro" id="IPR017900">
    <property type="entry name" value="4Fe4S_Fe_S_CS"/>
</dbReference>
<dbReference type="SUPFAM" id="SSF54862">
    <property type="entry name" value="4Fe-4S ferredoxins"/>
    <property type="match status" value="1"/>
</dbReference>
<dbReference type="GO" id="GO:0046872">
    <property type="term" value="F:metal ion binding"/>
    <property type="evidence" value="ECO:0007669"/>
    <property type="project" value="UniProtKB-KW"/>
</dbReference>
<dbReference type="RefSeq" id="WP_067619449.1">
    <property type="nucleotide sequence ID" value="NZ_MAGO01000010.1"/>
</dbReference>
<dbReference type="InterPro" id="IPR052911">
    <property type="entry name" value="Corrinoid_activation_enz"/>
</dbReference>
<keyword evidence="1" id="KW-0479">Metal-binding</keyword>
<accession>A0A1B9F3S9</accession>
<name>A0A1B9F3S9_9BACT</name>
<dbReference type="PANTHER" id="PTHR42895:SF1">
    <property type="entry name" value="IRON-SULFUR CLUSTER PROTEIN"/>
    <property type="match status" value="1"/>
</dbReference>
<evidence type="ECO:0000256" key="3">
    <source>
        <dbReference type="ARBA" id="ARBA00023014"/>
    </source>
</evidence>
<dbReference type="STRING" id="1156395.DBT_1900"/>
<comment type="caution">
    <text evidence="5">The sequence shown here is derived from an EMBL/GenBank/DDBJ whole genome shotgun (WGS) entry which is preliminary data.</text>
</comment>
<dbReference type="Proteomes" id="UP000093080">
    <property type="component" value="Unassembled WGS sequence"/>
</dbReference>
<dbReference type="GO" id="GO:0051536">
    <property type="term" value="F:iron-sulfur cluster binding"/>
    <property type="evidence" value="ECO:0007669"/>
    <property type="project" value="UniProtKB-KW"/>
</dbReference>
<dbReference type="PROSITE" id="PS51379">
    <property type="entry name" value="4FE4S_FER_2"/>
    <property type="match status" value="2"/>
</dbReference>
<feature type="domain" description="4Fe-4S ferredoxin-type" evidence="4">
    <location>
        <begin position="36"/>
        <end position="65"/>
    </location>
</feature>
<protein>
    <submittedName>
        <fullName evidence="5">4Fe-4S ferredoxin</fullName>
    </submittedName>
</protein>
<evidence type="ECO:0000313" key="6">
    <source>
        <dbReference type="Proteomes" id="UP000093080"/>
    </source>
</evidence>
<dbReference type="AlphaFoldDB" id="A0A1B9F3S9"/>
<reference evidence="5 6" key="1">
    <citation type="submission" date="2016-06" db="EMBL/GenBank/DDBJ databases">
        <title>Respiratory ammonification of nitrate coupled to the oxidation of elemental sulfur in deep-sea autotrophic thermophilic bacteria.</title>
        <authorList>
            <person name="Slobodkina G.B."/>
            <person name="Mardanov A.V."/>
            <person name="Ravin N.V."/>
            <person name="Frolova A.A."/>
            <person name="Viryasiv M.B."/>
            <person name="Chernyh N.A."/>
            <person name="Bonch-Osmolovskaya E.A."/>
            <person name="Slobodkin A.I."/>
        </authorList>
    </citation>
    <scope>NUCLEOTIDE SEQUENCE [LARGE SCALE GENOMIC DNA]</scope>
    <source>
        <strain evidence="5 6">S69</strain>
    </source>
</reference>
<keyword evidence="2" id="KW-0408">Iron</keyword>
<dbReference type="OrthoDB" id="9795268at2"/>
<organism evidence="5 6">
    <name type="scientific">Dissulfuribacter thermophilus</name>
    <dbReference type="NCBI Taxonomy" id="1156395"/>
    <lineage>
        <taxon>Bacteria</taxon>
        <taxon>Pseudomonadati</taxon>
        <taxon>Thermodesulfobacteriota</taxon>
        <taxon>Dissulfuribacteria</taxon>
        <taxon>Dissulfuribacterales</taxon>
        <taxon>Dissulfuribacteraceae</taxon>
        <taxon>Dissulfuribacter</taxon>
    </lineage>
</organism>
<proteinExistence type="predicted"/>
<sequence length="240" mass="26491">MKILRKIIEIDEELCNGCGQCVPACEEGAIEIINGKAKLVAERYCDGLGACLGECPQGALKIVERVAEDFDEEAVEERLKTMKEQKPMACGCPSTMTQSWDAPKKTCEDFSRPTILEESALSHWPIQLRLVNPEAPFLKDAELLIASDCTVAAYPAFHQEMLPGKVLLMGCPKFDDISFYKEKLIEIFKRNSIRSVTNVIMEVPCCSGMPRLVEMAMEEAGVSIPTNTVVIGIKGQKLST</sequence>
<evidence type="ECO:0000256" key="1">
    <source>
        <dbReference type="ARBA" id="ARBA00022723"/>
    </source>
</evidence>
<dbReference type="InterPro" id="IPR017896">
    <property type="entry name" value="4Fe4S_Fe-S-bd"/>
</dbReference>
<dbReference type="PANTHER" id="PTHR42895">
    <property type="entry name" value="IRON-SULFUR CLUSTER-BINDING PROTEIN-RELATED"/>
    <property type="match status" value="1"/>
</dbReference>
<dbReference type="PATRIC" id="fig|1156395.6.peg.1916"/>
<dbReference type="EMBL" id="MAGO01000010">
    <property type="protein sequence ID" value="OCC14586.1"/>
    <property type="molecule type" value="Genomic_DNA"/>
</dbReference>
<dbReference type="PROSITE" id="PS00198">
    <property type="entry name" value="4FE4S_FER_1"/>
    <property type="match status" value="1"/>
</dbReference>
<keyword evidence="6" id="KW-1185">Reference proteome</keyword>
<evidence type="ECO:0000313" key="5">
    <source>
        <dbReference type="EMBL" id="OCC14586.1"/>
    </source>
</evidence>
<dbReference type="Gene3D" id="3.30.70.20">
    <property type="match status" value="1"/>
</dbReference>
<keyword evidence="3" id="KW-0411">Iron-sulfur</keyword>
<dbReference type="Pfam" id="PF12837">
    <property type="entry name" value="Fer4_6"/>
    <property type="match status" value="1"/>
</dbReference>
<feature type="domain" description="4Fe-4S ferredoxin-type" evidence="4">
    <location>
        <begin position="6"/>
        <end position="35"/>
    </location>
</feature>